<dbReference type="OMA" id="VIMAIEM"/>
<proteinExistence type="predicted"/>
<reference evidence="2 3" key="3">
    <citation type="journal article" date="2010" name="BMC Genomics">
        <title>Transcriptome sequencing and comparative analysis of cucumber flowers with different sex types.</title>
        <authorList>
            <person name="Guo S."/>
            <person name="Zheng Y."/>
            <person name="Joung J.G."/>
            <person name="Liu S."/>
            <person name="Zhang Z."/>
            <person name="Crasta O.R."/>
            <person name="Sobral B.W."/>
            <person name="Xu Y."/>
            <person name="Huang S."/>
            <person name="Fei Z."/>
        </authorList>
    </citation>
    <scope>NUCLEOTIDE SEQUENCE [LARGE SCALE GENOMIC DNA]</scope>
    <source>
        <strain evidence="3">cv. 9930</strain>
    </source>
</reference>
<dbReference type="EMBL" id="CM002924">
    <property type="protein sequence ID" value="KGN55603.1"/>
    <property type="molecule type" value="Genomic_DNA"/>
</dbReference>
<protein>
    <submittedName>
        <fullName evidence="2">Uncharacterized protein</fullName>
    </submittedName>
</protein>
<evidence type="ECO:0000256" key="1">
    <source>
        <dbReference type="SAM" id="SignalP"/>
    </source>
</evidence>
<name>A0A0A0L1J0_CUCSA</name>
<reference evidence="2 3" key="2">
    <citation type="journal article" date="2009" name="PLoS ONE">
        <title>An integrated genetic and cytogenetic map of the cucumber genome.</title>
        <authorList>
            <person name="Ren Y."/>
            <person name="Zhang Z."/>
            <person name="Liu J."/>
            <person name="Staub J.E."/>
            <person name="Han Y."/>
            <person name="Cheng Z."/>
            <person name="Li X."/>
            <person name="Lu J."/>
            <person name="Miao H."/>
            <person name="Kang H."/>
            <person name="Xie B."/>
            <person name="Gu X."/>
            <person name="Wang X."/>
            <person name="Du Y."/>
            <person name="Jin W."/>
            <person name="Huang S."/>
        </authorList>
    </citation>
    <scope>NUCLEOTIDE SEQUENCE [LARGE SCALE GENOMIC DNA]</scope>
    <source>
        <strain evidence="3">cv. 9930</strain>
    </source>
</reference>
<organism evidence="2 3">
    <name type="scientific">Cucumis sativus</name>
    <name type="common">Cucumber</name>
    <dbReference type="NCBI Taxonomy" id="3659"/>
    <lineage>
        <taxon>Eukaryota</taxon>
        <taxon>Viridiplantae</taxon>
        <taxon>Streptophyta</taxon>
        <taxon>Embryophyta</taxon>
        <taxon>Tracheophyta</taxon>
        <taxon>Spermatophyta</taxon>
        <taxon>Magnoliopsida</taxon>
        <taxon>eudicotyledons</taxon>
        <taxon>Gunneridae</taxon>
        <taxon>Pentapetalae</taxon>
        <taxon>rosids</taxon>
        <taxon>fabids</taxon>
        <taxon>Cucurbitales</taxon>
        <taxon>Cucurbitaceae</taxon>
        <taxon>Benincaseae</taxon>
        <taxon>Cucumis</taxon>
    </lineage>
</organism>
<keyword evidence="3" id="KW-1185">Reference proteome</keyword>
<dbReference type="Gramene" id="KGN55603">
    <property type="protein sequence ID" value="KGN55603"/>
    <property type="gene ID" value="Csa_3G001750"/>
</dbReference>
<gene>
    <name evidence="2" type="ORF">Csa_3G001750</name>
</gene>
<accession>A0A0A0L1J0</accession>
<dbReference type="AlphaFoldDB" id="A0A0A0L1J0"/>
<sequence length="75" mass="8365">MEREPVWCLKRKVILAMLMLCKPSKLEVMEVPSDVPTRFEARSAPVVKGSWKAKMVPNGVVVWLTPGPTTPGTMK</sequence>
<evidence type="ECO:0000313" key="3">
    <source>
        <dbReference type="Proteomes" id="UP000029981"/>
    </source>
</evidence>
<evidence type="ECO:0000313" key="2">
    <source>
        <dbReference type="EMBL" id="KGN55603.1"/>
    </source>
</evidence>
<reference evidence="2 3" key="4">
    <citation type="journal article" date="2011" name="BMC Genomics">
        <title>RNA-Seq improves annotation of protein-coding genes in the cucumber genome.</title>
        <authorList>
            <person name="Li Z."/>
            <person name="Zhang Z."/>
            <person name="Yan P."/>
            <person name="Huang S."/>
            <person name="Fei Z."/>
            <person name="Lin K."/>
        </authorList>
    </citation>
    <scope>NUCLEOTIDE SEQUENCE [LARGE SCALE GENOMIC DNA]</scope>
    <source>
        <strain evidence="3">cv. 9930</strain>
    </source>
</reference>
<feature type="chain" id="PRO_5001965659" evidence="1">
    <location>
        <begin position="24"/>
        <end position="75"/>
    </location>
</feature>
<reference evidence="2 3" key="1">
    <citation type="journal article" date="2009" name="Nat. Genet.">
        <title>The genome of the cucumber, Cucumis sativus L.</title>
        <authorList>
            <person name="Huang S."/>
            <person name="Li R."/>
            <person name="Zhang Z."/>
            <person name="Li L."/>
            <person name="Gu X."/>
            <person name="Fan W."/>
            <person name="Lucas W.J."/>
            <person name="Wang X."/>
            <person name="Xie B."/>
            <person name="Ni P."/>
            <person name="Ren Y."/>
            <person name="Zhu H."/>
            <person name="Li J."/>
            <person name="Lin K."/>
            <person name="Jin W."/>
            <person name="Fei Z."/>
            <person name="Li G."/>
            <person name="Staub J."/>
            <person name="Kilian A."/>
            <person name="van der Vossen E.A."/>
            <person name="Wu Y."/>
            <person name="Guo J."/>
            <person name="He J."/>
            <person name="Jia Z."/>
            <person name="Ren Y."/>
            <person name="Tian G."/>
            <person name="Lu Y."/>
            <person name="Ruan J."/>
            <person name="Qian W."/>
            <person name="Wang M."/>
            <person name="Huang Q."/>
            <person name="Li B."/>
            <person name="Xuan Z."/>
            <person name="Cao J."/>
            <person name="Asan"/>
            <person name="Wu Z."/>
            <person name="Zhang J."/>
            <person name="Cai Q."/>
            <person name="Bai Y."/>
            <person name="Zhao B."/>
            <person name="Han Y."/>
            <person name="Li Y."/>
            <person name="Li X."/>
            <person name="Wang S."/>
            <person name="Shi Q."/>
            <person name="Liu S."/>
            <person name="Cho W.K."/>
            <person name="Kim J.Y."/>
            <person name="Xu Y."/>
            <person name="Heller-Uszynska K."/>
            <person name="Miao H."/>
            <person name="Cheng Z."/>
            <person name="Zhang S."/>
            <person name="Wu J."/>
            <person name="Yang Y."/>
            <person name="Kang H."/>
            <person name="Li M."/>
            <person name="Liang H."/>
            <person name="Ren X."/>
            <person name="Shi Z."/>
            <person name="Wen M."/>
            <person name="Jian M."/>
            <person name="Yang H."/>
            <person name="Zhang G."/>
            <person name="Yang Z."/>
            <person name="Chen R."/>
            <person name="Liu S."/>
            <person name="Li J."/>
            <person name="Ma L."/>
            <person name="Liu H."/>
            <person name="Zhou Y."/>
            <person name="Zhao J."/>
            <person name="Fang X."/>
            <person name="Li G."/>
            <person name="Fang L."/>
            <person name="Li Y."/>
            <person name="Liu D."/>
            <person name="Zheng H."/>
            <person name="Zhang Y."/>
            <person name="Qin N."/>
            <person name="Li Z."/>
            <person name="Yang G."/>
            <person name="Yang S."/>
            <person name="Bolund L."/>
            <person name="Kristiansen K."/>
            <person name="Zheng H."/>
            <person name="Li S."/>
            <person name="Zhang X."/>
            <person name="Yang H."/>
            <person name="Wang J."/>
            <person name="Sun R."/>
            <person name="Zhang B."/>
            <person name="Jiang S."/>
            <person name="Wang J."/>
            <person name="Du Y."/>
            <person name="Li S."/>
        </authorList>
    </citation>
    <scope>NUCLEOTIDE SEQUENCE [LARGE SCALE GENOMIC DNA]</scope>
    <source>
        <strain evidence="3">cv. 9930</strain>
    </source>
</reference>
<dbReference type="Proteomes" id="UP000029981">
    <property type="component" value="Chromosome 3"/>
</dbReference>
<feature type="signal peptide" evidence="1">
    <location>
        <begin position="1"/>
        <end position="23"/>
    </location>
</feature>
<keyword evidence="1" id="KW-0732">Signal</keyword>